<sequence>AHPSLEDILKYHINPNRCTKGRVTRTMVYAPYIKRDRWSYESNILACLHMEEMEEAFLADQHFSMAPFPPAWATGPRKGRCPPSMYIGHIERPDPWEGQLCHDGTLTGSMFWGPVTRYIFSDGSMGRIMFQIRAARPCRKGTKLHSMLRRASLERPDPWCENLCSDGTMCGSLFDVPHTTLPTPTKTSDLPTPAKTRMVTPPQGSGIGINH</sequence>
<gene>
    <name evidence="2" type="ORF">KIPB_003122</name>
</gene>
<proteinExistence type="predicted"/>
<feature type="compositionally biased region" description="Polar residues" evidence="1">
    <location>
        <begin position="181"/>
        <end position="190"/>
    </location>
</feature>
<evidence type="ECO:0000313" key="3">
    <source>
        <dbReference type="Proteomes" id="UP000265618"/>
    </source>
</evidence>
<evidence type="ECO:0000313" key="2">
    <source>
        <dbReference type="EMBL" id="GIQ82048.1"/>
    </source>
</evidence>
<feature type="non-terminal residue" evidence="2">
    <location>
        <position position="1"/>
    </location>
</feature>
<dbReference type="Proteomes" id="UP000265618">
    <property type="component" value="Unassembled WGS sequence"/>
</dbReference>
<dbReference type="EMBL" id="BDIP01000574">
    <property type="protein sequence ID" value="GIQ82048.1"/>
    <property type="molecule type" value="Genomic_DNA"/>
</dbReference>
<feature type="region of interest" description="Disordered" evidence="1">
    <location>
        <begin position="181"/>
        <end position="211"/>
    </location>
</feature>
<reference evidence="2 3" key="1">
    <citation type="journal article" date="2018" name="PLoS ONE">
        <title>The draft genome of Kipferlia bialata reveals reductive genome evolution in fornicate parasites.</title>
        <authorList>
            <person name="Tanifuji G."/>
            <person name="Takabayashi S."/>
            <person name="Kume K."/>
            <person name="Takagi M."/>
            <person name="Nakayama T."/>
            <person name="Kamikawa R."/>
            <person name="Inagaki Y."/>
            <person name="Hashimoto T."/>
        </authorList>
    </citation>
    <scope>NUCLEOTIDE SEQUENCE [LARGE SCALE GENOMIC DNA]</scope>
    <source>
        <strain evidence="2">NY0173</strain>
    </source>
</reference>
<name>A0A9K3GGG6_9EUKA</name>
<organism evidence="2 3">
    <name type="scientific">Kipferlia bialata</name>
    <dbReference type="NCBI Taxonomy" id="797122"/>
    <lineage>
        <taxon>Eukaryota</taxon>
        <taxon>Metamonada</taxon>
        <taxon>Carpediemonas-like organisms</taxon>
        <taxon>Kipferlia</taxon>
    </lineage>
</organism>
<keyword evidence="3" id="KW-1185">Reference proteome</keyword>
<comment type="caution">
    <text evidence="2">The sequence shown here is derived from an EMBL/GenBank/DDBJ whole genome shotgun (WGS) entry which is preliminary data.</text>
</comment>
<evidence type="ECO:0000256" key="1">
    <source>
        <dbReference type="SAM" id="MobiDB-lite"/>
    </source>
</evidence>
<protein>
    <submittedName>
        <fullName evidence="2">Uncharacterized protein</fullName>
    </submittedName>
</protein>
<dbReference type="AlphaFoldDB" id="A0A9K3GGG6"/>
<accession>A0A9K3GGG6</accession>